<organism evidence="1 2">
    <name type="scientific">Collybiopsis luxurians FD-317 M1</name>
    <dbReference type="NCBI Taxonomy" id="944289"/>
    <lineage>
        <taxon>Eukaryota</taxon>
        <taxon>Fungi</taxon>
        <taxon>Dikarya</taxon>
        <taxon>Basidiomycota</taxon>
        <taxon>Agaricomycotina</taxon>
        <taxon>Agaricomycetes</taxon>
        <taxon>Agaricomycetidae</taxon>
        <taxon>Agaricales</taxon>
        <taxon>Marasmiineae</taxon>
        <taxon>Omphalotaceae</taxon>
        <taxon>Collybiopsis</taxon>
        <taxon>Collybiopsis luxurians</taxon>
    </lineage>
</organism>
<dbReference type="Proteomes" id="UP000053593">
    <property type="component" value="Unassembled WGS sequence"/>
</dbReference>
<evidence type="ECO:0000313" key="2">
    <source>
        <dbReference type="Proteomes" id="UP000053593"/>
    </source>
</evidence>
<proteinExistence type="predicted"/>
<protein>
    <submittedName>
        <fullName evidence="1">Uncharacterized protein</fullName>
    </submittedName>
</protein>
<name>A0A0D0BRT1_9AGAR</name>
<keyword evidence="2" id="KW-1185">Reference proteome</keyword>
<reference evidence="1 2" key="1">
    <citation type="submission" date="2014-04" db="EMBL/GenBank/DDBJ databases">
        <title>Evolutionary Origins and Diversification of the Mycorrhizal Mutualists.</title>
        <authorList>
            <consortium name="DOE Joint Genome Institute"/>
            <consortium name="Mycorrhizal Genomics Consortium"/>
            <person name="Kohler A."/>
            <person name="Kuo A."/>
            <person name="Nagy L.G."/>
            <person name="Floudas D."/>
            <person name="Copeland A."/>
            <person name="Barry K.W."/>
            <person name="Cichocki N."/>
            <person name="Veneault-Fourrey C."/>
            <person name="LaButti K."/>
            <person name="Lindquist E.A."/>
            <person name="Lipzen A."/>
            <person name="Lundell T."/>
            <person name="Morin E."/>
            <person name="Murat C."/>
            <person name="Riley R."/>
            <person name="Ohm R."/>
            <person name="Sun H."/>
            <person name="Tunlid A."/>
            <person name="Henrissat B."/>
            <person name="Grigoriev I.V."/>
            <person name="Hibbett D.S."/>
            <person name="Martin F."/>
        </authorList>
    </citation>
    <scope>NUCLEOTIDE SEQUENCE [LARGE SCALE GENOMIC DNA]</scope>
    <source>
        <strain evidence="1 2">FD-317 M1</strain>
    </source>
</reference>
<dbReference type="HOGENOM" id="CLU_697483_0_0_1"/>
<dbReference type="AlphaFoldDB" id="A0A0D0BRT1"/>
<feature type="non-terminal residue" evidence="1">
    <location>
        <position position="396"/>
    </location>
</feature>
<sequence length="396" mass="45255">MQTRSVNVSKLNQLIQDQLADMDRFKGTLVPLASKLVPRIVHRSMDSTGQTTESDLSDEPIGMVASLVLTHAASSPSFYMTYMKPIVDRFLENLTQRGLRRTVRRAEWIETFRQRELDELHLSSTEEPPSFQTLQSYLRTFTPSIVLKDNIEPKARGGVDRGDDRNEITVLTEAALDLNLVWKDEQLVLERVNDWSDHALHITFLIATSILNGLMHVFAKHVFQFQTSLISDEIDESGHQLELSIWGTTPFAVWDERQDEPGRFQRISYIVGRYNFVPRRYQKVDRRLVAKALETLRFDRLLCPLLIESESSDAPDFRFTLNMKSMRSDYVINSSDYFEFEKLTIESEELPPWNPNGPSGGGLVVLGEGIIGMSCGGDKYLCTCLGNKHKPTCRKF</sequence>
<evidence type="ECO:0000313" key="1">
    <source>
        <dbReference type="EMBL" id="KIK57941.1"/>
    </source>
</evidence>
<accession>A0A0D0BRT1</accession>
<gene>
    <name evidence="1" type="ORF">GYMLUDRAFT_262782</name>
</gene>
<dbReference type="EMBL" id="KN834788">
    <property type="protein sequence ID" value="KIK57941.1"/>
    <property type="molecule type" value="Genomic_DNA"/>
</dbReference>